<dbReference type="PANTHER" id="PTHR28076">
    <property type="entry name" value="SPORULATION-SPECIFIC PROTEIN 71"/>
    <property type="match status" value="1"/>
</dbReference>
<dbReference type="EMBL" id="JAACJP010000008">
    <property type="protein sequence ID" value="KAF5382546.1"/>
    <property type="molecule type" value="Genomic_DNA"/>
</dbReference>
<dbReference type="InterPro" id="IPR057379">
    <property type="entry name" value="PH_SPO71"/>
</dbReference>
<comment type="caution">
    <text evidence="4">The sequence shown here is derived from an EMBL/GenBank/DDBJ whole genome shotgun (WGS) entry which is preliminary data.</text>
</comment>
<reference evidence="4 5" key="1">
    <citation type="journal article" date="2020" name="ISME J.">
        <title>Uncovering the hidden diversity of litter-decomposition mechanisms in mushroom-forming fungi.</title>
        <authorList>
            <person name="Floudas D."/>
            <person name="Bentzer J."/>
            <person name="Ahren D."/>
            <person name="Johansson T."/>
            <person name="Persson P."/>
            <person name="Tunlid A."/>
        </authorList>
    </citation>
    <scope>NUCLEOTIDE SEQUENCE [LARGE SCALE GENOMIC DNA]</scope>
    <source>
        <strain evidence="4 5">CBS 661.87</strain>
    </source>
</reference>
<dbReference type="PANTHER" id="PTHR28076:SF1">
    <property type="entry name" value="PROSPORE MEMBRANE ADAPTER PROTEIN SPO71"/>
    <property type="match status" value="1"/>
</dbReference>
<feature type="region of interest" description="Disordered" evidence="1">
    <location>
        <begin position="160"/>
        <end position="204"/>
    </location>
</feature>
<feature type="region of interest" description="Disordered" evidence="1">
    <location>
        <begin position="290"/>
        <end position="328"/>
    </location>
</feature>
<feature type="domain" description="Mug56/Spo71 PH" evidence="2">
    <location>
        <begin position="867"/>
        <end position="1017"/>
    </location>
</feature>
<dbReference type="GO" id="GO:1902657">
    <property type="term" value="P:protein localization to prospore membrane"/>
    <property type="evidence" value="ECO:0007669"/>
    <property type="project" value="InterPro"/>
</dbReference>
<gene>
    <name evidence="4" type="ORF">D9615_002957</name>
</gene>
<dbReference type="Pfam" id="PF15404">
    <property type="entry name" value="PH_4"/>
    <property type="match status" value="1"/>
</dbReference>
<evidence type="ECO:0000259" key="2">
    <source>
        <dbReference type="Pfam" id="PF15404"/>
    </source>
</evidence>
<dbReference type="Proteomes" id="UP000565441">
    <property type="component" value="Unassembled WGS sequence"/>
</dbReference>
<organism evidence="4 5">
    <name type="scientific">Tricholomella constricta</name>
    <dbReference type="NCBI Taxonomy" id="117010"/>
    <lineage>
        <taxon>Eukaryota</taxon>
        <taxon>Fungi</taxon>
        <taxon>Dikarya</taxon>
        <taxon>Basidiomycota</taxon>
        <taxon>Agaricomycotina</taxon>
        <taxon>Agaricomycetes</taxon>
        <taxon>Agaricomycetidae</taxon>
        <taxon>Agaricales</taxon>
        <taxon>Tricholomatineae</taxon>
        <taxon>Lyophyllaceae</taxon>
        <taxon>Tricholomella</taxon>
    </lineage>
</organism>
<feature type="region of interest" description="Disordered" evidence="1">
    <location>
        <begin position="734"/>
        <end position="753"/>
    </location>
</feature>
<dbReference type="InterPro" id="IPR040345">
    <property type="entry name" value="Mug56/Spo71"/>
</dbReference>
<proteinExistence type="predicted"/>
<protein>
    <submittedName>
        <fullName evidence="4">Uncharacterized protein</fullName>
    </submittedName>
</protein>
<evidence type="ECO:0000313" key="4">
    <source>
        <dbReference type="EMBL" id="KAF5382546.1"/>
    </source>
</evidence>
<sequence>MASHHPPPSIAVSAPDDTPPDPRHHDAHRRVFVGPMPERVISQTEAHIQKKKEKRGIFRSVSANEPWDDIPEIIKQNAFSFFIREGGRPEDWGEDEERTVVEEMFRRWMSSEWGNIWRHRRQKKAAAQNRQTSHWVGGSFEIGRFLGINILRETESTRERLSMASGSARRISTTDTHDRPPVTGSSTGHETFITAPSTSNLIPPISRLKPDPGHSEMGNSNSIVGSLLGSSSTSLLRPALERINEESSKARTEVVSRPTFKPPSFAALSDSVVPADRKGKARLVHYADISHEETPAPPSEVLERTGHESLQDTSAGATAAAVPESPSPPSLDWGDVVMRDRMLVRTCYTKSEIISPYFDEVQNRTTKDLLEADWGEYMVAWRKDRIELYSDYLLPGKEWLTGHKDLAFVIPLGSSRTKLSLYSFVDLTFCLTCKPTKPVRDSSRSRWFFNRAKEGTNIFIFKVKSRSRAYDWTWQLWRQLGGELPTSIEVRNPRMDTRVKIDIPLADTDRLSRVFSRENAIALCVNALRSVPDWNNLIEREIVEGKSLELAWRADTNLDWIWLNDDIEGEERRWAVLCGLALKQSTRPAVLEIRLAEHYPTHIHLKNGSRLHEPPAVEGYVVRIRPNSQARQNLYLSTHDCNLFVMTPNHAYPPAPPGLANNLGDIESYAKALRKSEVQRGAMQIMNAIGVNDLRTILLIRRASHPVPEPIHKEVNKSQESDIWFSIWSLSEERTPDDDEDEGGEEGLSKTEDKHRVRMRRSFELLLTTGRVVRFETHSCRVAVEWIERLRALVLYWKQRHRIDAKEEMDLAQSRRPRLTPLTRVAHVDDCEFPPEAPPDTSAPMPALGSLYSWCVLDGCKPIVKGGKVYVRKGLYGQYKLVQLFLAAGHLTQFRIIPKTSLHASMRMRTNLVDAYVCSGYLAAMALPKGQYHANANADPRRYQDGLETDDPEEDMLFMVWYRPQGTMMEQPDETDEPHTASPKSVPALSAKRKLLVFRTRSKLERDAWCWALNCEIEKLARSQKDREAKLRETGSLMSL</sequence>
<evidence type="ECO:0000256" key="1">
    <source>
        <dbReference type="SAM" id="MobiDB-lite"/>
    </source>
</evidence>
<feature type="domain" description="Prospore membrane adapter protein SPO71 PH" evidence="3">
    <location>
        <begin position="336"/>
        <end position="483"/>
    </location>
</feature>
<name>A0A8H5HFE9_9AGAR</name>
<feature type="compositionally biased region" description="Polar residues" evidence="1">
    <location>
        <begin position="183"/>
        <end position="201"/>
    </location>
</feature>
<feature type="compositionally biased region" description="Acidic residues" evidence="1">
    <location>
        <begin position="735"/>
        <end position="745"/>
    </location>
</feature>
<dbReference type="InterPro" id="IPR039486">
    <property type="entry name" value="Mug56/Spo71_PH"/>
</dbReference>
<feature type="compositionally biased region" description="Basic and acidic residues" evidence="1">
    <location>
        <begin position="301"/>
        <end position="310"/>
    </location>
</feature>
<keyword evidence="5" id="KW-1185">Reference proteome</keyword>
<dbReference type="Pfam" id="PF23207">
    <property type="entry name" value="PH_SPO71"/>
    <property type="match status" value="1"/>
</dbReference>
<accession>A0A8H5HFE9</accession>
<evidence type="ECO:0000313" key="5">
    <source>
        <dbReference type="Proteomes" id="UP000565441"/>
    </source>
</evidence>
<dbReference type="OrthoDB" id="5579281at2759"/>
<evidence type="ECO:0000259" key="3">
    <source>
        <dbReference type="Pfam" id="PF23207"/>
    </source>
</evidence>
<dbReference type="AlphaFoldDB" id="A0A8H5HFE9"/>
<feature type="region of interest" description="Disordered" evidence="1">
    <location>
        <begin position="1"/>
        <end position="28"/>
    </location>
</feature>